<feature type="domain" description="Pyruvate/ketoisovalerate oxidoreductase catalytic" evidence="2">
    <location>
        <begin position="1"/>
        <end position="123"/>
    </location>
</feature>
<dbReference type="InterPro" id="IPR002869">
    <property type="entry name" value="Pyrv_flavodox_OxRed_cen"/>
</dbReference>
<dbReference type="SUPFAM" id="SSF52518">
    <property type="entry name" value="Thiamin diphosphate-binding fold (THDP-binding)"/>
    <property type="match status" value="1"/>
</dbReference>
<evidence type="ECO:0000313" key="4">
    <source>
        <dbReference type="EMBL" id="KUG26373.1"/>
    </source>
</evidence>
<dbReference type="InterPro" id="IPR050722">
    <property type="entry name" value="Pyruvate:ferred/Flavod_OxRd"/>
</dbReference>
<dbReference type="FunFam" id="3.40.50.970:FF:000022">
    <property type="entry name" value="2-oxoglutarate ferredoxin oxidoreductase alpha subunit"/>
    <property type="match status" value="1"/>
</dbReference>
<dbReference type="GO" id="GO:0006979">
    <property type="term" value="P:response to oxidative stress"/>
    <property type="evidence" value="ECO:0007669"/>
    <property type="project" value="TreeGrafter"/>
</dbReference>
<dbReference type="Gene3D" id="3.40.50.970">
    <property type="match status" value="1"/>
</dbReference>
<feature type="domain" description="Pyruvate flavodoxin/ferredoxin oxidoreductase pyrimidine binding" evidence="3">
    <location>
        <begin position="173"/>
        <end position="380"/>
    </location>
</feature>
<dbReference type="SUPFAM" id="SSF52922">
    <property type="entry name" value="TK C-terminal domain-like"/>
    <property type="match status" value="1"/>
</dbReference>
<dbReference type="PANTHER" id="PTHR32154:SF20">
    <property type="entry name" value="2-OXOGLUTARATE OXIDOREDUCTASE SUBUNIT KORA"/>
    <property type="match status" value="1"/>
</dbReference>
<accession>A0A0W8FZU2</accession>
<dbReference type="PANTHER" id="PTHR32154">
    <property type="entry name" value="PYRUVATE-FLAVODOXIN OXIDOREDUCTASE-RELATED"/>
    <property type="match status" value="1"/>
</dbReference>
<dbReference type="Gene3D" id="3.40.920.10">
    <property type="entry name" value="Pyruvate-ferredoxin oxidoreductase, PFOR, domain III"/>
    <property type="match status" value="1"/>
</dbReference>
<dbReference type="EMBL" id="LNQE01000475">
    <property type="protein sequence ID" value="KUG26373.1"/>
    <property type="molecule type" value="Genomic_DNA"/>
</dbReference>
<dbReference type="NCBIfam" id="TIGR03710">
    <property type="entry name" value="OAFO_sf"/>
    <property type="match status" value="1"/>
</dbReference>
<organism evidence="4">
    <name type="scientific">hydrocarbon metagenome</name>
    <dbReference type="NCBI Taxonomy" id="938273"/>
    <lineage>
        <taxon>unclassified sequences</taxon>
        <taxon>metagenomes</taxon>
        <taxon>ecological metagenomes</taxon>
    </lineage>
</organism>
<evidence type="ECO:0000256" key="1">
    <source>
        <dbReference type="ARBA" id="ARBA00023002"/>
    </source>
</evidence>
<proteinExistence type="predicted"/>
<dbReference type="GO" id="GO:0047553">
    <property type="term" value="F:2-oxoglutarate synthase activity"/>
    <property type="evidence" value="ECO:0007669"/>
    <property type="project" value="UniProtKB-EC"/>
</dbReference>
<dbReference type="InterPro" id="IPR019752">
    <property type="entry name" value="Pyrv/ketoisovalerate_OxRed_cat"/>
</dbReference>
<dbReference type="SUPFAM" id="SSF53323">
    <property type="entry name" value="Pyruvate-ferredoxin oxidoreductase, PFOR, domain III"/>
    <property type="match status" value="1"/>
</dbReference>
<dbReference type="Pfam" id="PF01855">
    <property type="entry name" value="POR_N"/>
    <property type="match status" value="1"/>
</dbReference>
<dbReference type="EC" id="1.2.7.3" evidence="4"/>
<evidence type="ECO:0000259" key="2">
    <source>
        <dbReference type="Pfam" id="PF01558"/>
    </source>
</evidence>
<dbReference type="Pfam" id="PF01558">
    <property type="entry name" value="POR"/>
    <property type="match status" value="1"/>
</dbReference>
<dbReference type="InterPro" id="IPR009014">
    <property type="entry name" value="Transketo_C/PFOR_II"/>
</dbReference>
<dbReference type="Gene3D" id="3.40.50.920">
    <property type="match status" value="1"/>
</dbReference>
<dbReference type="InterPro" id="IPR022367">
    <property type="entry name" value="2-oxoacid/accept_OxRdtase_asu"/>
</dbReference>
<comment type="caution">
    <text evidence="4">The sequence shown here is derived from an EMBL/GenBank/DDBJ whole genome shotgun (WGS) entry which is preliminary data.</text>
</comment>
<dbReference type="CDD" id="cd07034">
    <property type="entry name" value="TPP_PYR_PFOR_IOR-alpha_like"/>
    <property type="match status" value="1"/>
</dbReference>
<evidence type="ECO:0000259" key="3">
    <source>
        <dbReference type="Pfam" id="PF01855"/>
    </source>
</evidence>
<reference evidence="4" key="1">
    <citation type="journal article" date="2015" name="Proc. Natl. Acad. Sci. U.S.A.">
        <title>Networks of energetic and metabolic interactions define dynamics in microbial communities.</title>
        <authorList>
            <person name="Embree M."/>
            <person name="Liu J.K."/>
            <person name="Al-Bassam M.M."/>
            <person name="Zengler K."/>
        </authorList>
    </citation>
    <scope>NUCLEOTIDE SEQUENCE</scope>
</reference>
<dbReference type="InterPro" id="IPR002880">
    <property type="entry name" value="Pyrv_Fd/Flavodoxin_OxRdtase_N"/>
</dbReference>
<gene>
    <name evidence="4" type="ORF">ASZ90_003796</name>
</gene>
<dbReference type="AlphaFoldDB" id="A0A0W8FZU2"/>
<sequence>MNPAALKVNLRNLKPSAVIIVNSDAFDPKNLKTARYESNPLEDDTLTGHKVFQVPITSLTSNALKDTSLSTKEIQRSKNFFALGLMYWLFNRPLEPTLKWIESKFVKAPQFIDANTKALKAGYYFGEQTELFTTRYTVEPAELPKGVYRNVSGNEAIALGFVAASELCGLPLFLGSYPITPASEILHFLSGYKNFGVKTFQAEDEIAGIASAIGASFGGSLAITTTSGPGMALKTEAMGLAVMTELPLVIINIQRGGPSTGLPTKTEQADLLQAIYGRNGEAPIPVLAASTPSDCFYMSIEAAKIALKYMTPVILLSDGYIANGSEPWRVPRVSELPTFKKEFYTDAETFQPYMRDENLSRPWAIPGTPGLEHRIGGLEKAHITGNVSYDPDNHDFMVRMRANKVKKVQQDIPTLEVDGEEEGELLVLGWGGTFGAITEAVNLARSNGLRVSQAHLKYLNPFPQNTEQVLRNFKKILIPELNLGQLARVIRGEFLIEVESFTKIKGLPFKSSEIFNKISELLGGSNGK</sequence>
<protein>
    <submittedName>
        <fullName evidence="4">2-oxoglutarate oxidoreductase, alpha subunit</fullName>
        <ecNumber evidence="4">1.2.7.3</ecNumber>
    </submittedName>
</protein>
<name>A0A0W8FZU2_9ZZZZ</name>
<dbReference type="InterPro" id="IPR029061">
    <property type="entry name" value="THDP-binding"/>
</dbReference>
<keyword evidence="1 4" id="KW-0560">Oxidoreductase</keyword>